<name>A0A452U609_URSMA</name>
<organism evidence="3">
    <name type="scientific">Ursus maritimus</name>
    <name type="common">Polar bear</name>
    <name type="synonym">Thalarctos maritimus</name>
    <dbReference type="NCBI Taxonomy" id="29073"/>
    <lineage>
        <taxon>Eukaryota</taxon>
        <taxon>Metazoa</taxon>
        <taxon>Chordata</taxon>
        <taxon>Craniata</taxon>
        <taxon>Vertebrata</taxon>
        <taxon>Euteleostomi</taxon>
        <taxon>Mammalia</taxon>
        <taxon>Eutheria</taxon>
        <taxon>Laurasiatheria</taxon>
        <taxon>Carnivora</taxon>
        <taxon>Caniformia</taxon>
        <taxon>Ursidae</taxon>
        <taxon>Ursus</taxon>
    </lineage>
</organism>
<keyword evidence="2" id="KW-0812">Transmembrane</keyword>
<protein>
    <recommendedName>
        <fullName evidence="4">Membrane metalloendopeptidase</fullName>
    </recommendedName>
</protein>
<feature type="region of interest" description="Disordered" evidence="1">
    <location>
        <begin position="1"/>
        <end position="21"/>
    </location>
</feature>
<proteinExistence type="predicted"/>
<dbReference type="AlphaFoldDB" id="A0A452U609"/>
<keyword evidence="2" id="KW-1133">Transmembrane helix</keyword>
<sequence>MGRSESQMDITDSSTPRPKKQRWTPLEISLSVLVLLLTIIAVTTIALYATYDDGICKSSDCIKSGKKMVFKFNSFISNV</sequence>
<dbReference type="GeneTree" id="ENSGT00940000156745"/>
<reference evidence="3" key="1">
    <citation type="submission" date="2019-03" db="UniProtKB">
        <authorList>
            <consortium name="Ensembl"/>
        </authorList>
    </citation>
    <scope>IDENTIFICATION</scope>
</reference>
<dbReference type="Ensembl" id="ENSUMAT00000019112.1">
    <property type="protein sequence ID" value="ENSUMAP00000016163.1"/>
    <property type="gene ID" value="ENSUMAG00000011884.1"/>
</dbReference>
<dbReference type="OMA" id="KKMVFKF"/>
<evidence type="ECO:0000313" key="3">
    <source>
        <dbReference type="Ensembl" id="ENSUMAP00000016163"/>
    </source>
</evidence>
<accession>A0A452U609</accession>
<feature type="transmembrane region" description="Helical" evidence="2">
    <location>
        <begin position="28"/>
        <end position="51"/>
    </location>
</feature>
<evidence type="ECO:0008006" key="4">
    <source>
        <dbReference type="Google" id="ProtNLM"/>
    </source>
</evidence>
<feature type="compositionally biased region" description="Polar residues" evidence="1">
    <location>
        <begin position="1"/>
        <end position="16"/>
    </location>
</feature>
<evidence type="ECO:0000256" key="1">
    <source>
        <dbReference type="SAM" id="MobiDB-lite"/>
    </source>
</evidence>
<keyword evidence="2" id="KW-0472">Membrane</keyword>
<evidence type="ECO:0000256" key="2">
    <source>
        <dbReference type="SAM" id="Phobius"/>
    </source>
</evidence>